<dbReference type="AlphaFoldDB" id="A0A918S0W6"/>
<feature type="domain" description="ABC transporter" evidence="8">
    <location>
        <begin position="23"/>
        <end position="273"/>
    </location>
</feature>
<dbReference type="InterPro" id="IPR003439">
    <property type="entry name" value="ABC_transporter-like_ATP-bd"/>
</dbReference>
<evidence type="ECO:0000256" key="3">
    <source>
        <dbReference type="ARBA" id="ARBA00022448"/>
    </source>
</evidence>
<evidence type="ECO:0000256" key="1">
    <source>
        <dbReference type="ARBA" id="ARBA00004417"/>
    </source>
</evidence>
<dbReference type="InterPro" id="IPR013563">
    <property type="entry name" value="Oligopep_ABC_C"/>
</dbReference>
<evidence type="ECO:0000256" key="2">
    <source>
        <dbReference type="ARBA" id="ARBA00005417"/>
    </source>
</evidence>
<feature type="domain" description="ABC transporter" evidence="8">
    <location>
        <begin position="293"/>
        <end position="544"/>
    </location>
</feature>
<dbReference type="InterPro" id="IPR050388">
    <property type="entry name" value="ABC_Ni/Peptide_Import"/>
</dbReference>
<dbReference type="GO" id="GO:0015833">
    <property type="term" value="P:peptide transport"/>
    <property type="evidence" value="ECO:0007669"/>
    <property type="project" value="InterPro"/>
</dbReference>
<sequence>MGASGNYRGTQTSLYRDRTMSLVEIEDLRVSFRQYGGAVDAVRGIGFTLEQGESLGIVGESGSGKSVSCSALMRLLPATAEVSAARLRLDGVDVTKADREDLVRLRGRSAAMIFQDPMTAFDPVFTIGHQICETIIAHRGTSKKQALDEARQLLERVEIKNAGDVLGYYPHQLSGGMLQRAMIAMALSCRPKLLIADEPTTALDVTIQAQILQLIKDIQAEFGMALIMITHDLGVIAETVDRVLVMYQGEVMEQGPVSQIFDAPQHDYTKQLLASLHAGFEASRGEERDVPALELRGLAKTYRIRRRSGLFHKYADFQAVQETNIVLPRNRIVGIVGESGSGKTTTGLMAMRLTEPTSGQILLEGTDISGLSAEALRPFRRRMQIVFQDSYSALDPMMTLVQIIAEPLHIHEIGTAREQSELALDWLDRVGLDRSFASRYPHELSGGQRQRVAIARSLILGPSVLVADEPTSALDVTVKAQIIRLLKRLQAEMGLSILFISHDLSTVKSLTDTVVVMYQGRVVEEAPTERIFAAPQHPYTKALLDAIPVTNPRDRRLRSFLSAEQIAAATPRYTTKDTGTGPHADPTLVGIAPNHRVEAVVTA</sequence>
<comment type="caution">
    <text evidence="9">The sequence shown here is derived from an EMBL/GenBank/DDBJ whole genome shotgun (WGS) entry which is preliminary data.</text>
</comment>
<dbReference type="Pfam" id="PF08352">
    <property type="entry name" value="oligo_HPY"/>
    <property type="match status" value="2"/>
</dbReference>
<dbReference type="EMBL" id="BMZE01000001">
    <property type="protein sequence ID" value="GHA18413.1"/>
    <property type="molecule type" value="Genomic_DNA"/>
</dbReference>
<evidence type="ECO:0000256" key="6">
    <source>
        <dbReference type="ARBA" id="ARBA00022840"/>
    </source>
</evidence>
<proteinExistence type="inferred from homology"/>
<keyword evidence="10" id="KW-1185">Reference proteome</keyword>
<comment type="subcellular location">
    <subcellularLocation>
        <location evidence="1">Cell inner membrane</location>
        <topology evidence="1">Peripheral membrane protein</topology>
    </subcellularLocation>
</comment>
<reference evidence="9" key="2">
    <citation type="submission" date="2020-09" db="EMBL/GenBank/DDBJ databases">
        <authorList>
            <person name="Sun Q."/>
            <person name="Kim S."/>
        </authorList>
    </citation>
    <scope>NUCLEOTIDE SEQUENCE</scope>
    <source>
        <strain evidence="9">KCTC 32437</strain>
    </source>
</reference>
<protein>
    <submittedName>
        <fullName evidence="9">Glutathione import ATP-binding protein GsiA</fullName>
    </submittedName>
</protein>
<gene>
    <name evidence="9" type="primary">gsiA</name>
    <name evidence="9" type="ORF">GCM10007989_12140</name>
</gene>
<keyword evidence="3" id="KW-0813">Transport</keyword>
<dbReference type="PROSITE" id="PS00211">
    <property type="entry name" value="ABC_TRANSPORTER_1"/>
    <property type="match status" value="2"/>
</dbReference>
<dbReference type="Pfam" id="PF00005">
    <property type="entry name" value="ABC_tran"/>
    <property type="match status" value="2"/>
</dbReference>
<evidence type="ECO:0000256" key="5">
    <source>
        <dbReference type="ARBA" id="ARBA00022741"/>
    </source>
</evidence>
<dbReference type="InterPro" id="IPR003593">
    <property type="entry name" value="AAA+_ATPase"/>
</dbReference>
<dbReference type="FunFam" id="3.40.50.300:FF:000016">
    <property type="entry name" value="Oligopeptide ABC transporter ATP-binding component"/>
    <property type="match status" value="1"/>
</dbReference>
<dbReference type="SMART" id="SM00382">
    <property type="entry name" value="AAA"/>
    <property type="match status" value="2"/>
</dbReference>
<evidence type="ECO:0000256" key="4">
    <source>
        <dbReference type="ARBA" id="ARBA00022475"/>
    </source>
</evidence>
<organism evidence="9 10">
    <name type="scientific">Devosia pacifica</name>
    <dbReference type="NCBI Taxonomy" id="1335967"/>
    <lineage>
        <taxon>Bacteria</taxon>
        <taxon>Pseudomonadati</taxon>
        <taxon>Pseudomonadota</taxon>
        <taxon>Alphaproteobacteria</taxon>
        <taxon>Hyphomicrobiales</taxon>
        <taxon>Devosiaceae</taxon>
        <taxon>Devosia</taxon>
    </lineage>
</organism>
<keyword evidence="5" id="KW-0547">Nucleotide-binding</keyword>
<name>A0A918S0W6_9HYPH</name>
<dbReference type="GO" id="GO:0055085">
    <property type="term" value="P:transmembrane transport"/>
    <property type="evidence" value="ECO:0007669"/>
    <property type="project" value="UniProtKB-ARBA"/>
</dbReference>
<dbReference type="CDD" id="cd03257">
    <property type="entry name" value="ABC_NikE_OppD_transporters"/>
    <property type="match status" value="2"/>
</dbReference>
<evidence type="ECO:0000259" key="8">
    <source>
        <dbReference type="PROSITE" id="PS50893"/>
    </source>
</evidence>
<dbReference type="GO" id="GO:0005524">
    <property type="term" value="F:ATP binding"/>
    <property type="evidence" value="ECO:0007669"/>
    <property type="project" value="UniProtKB-KW"/>
</dbReference>
<comment type="similarity">
    <text evidence="2">Belongs to the ABC transporter superfamily.</text>
</comment>
<dbReference type="SUPFAM" id="SSF52540">
    <property type="entry name" value="P-loop containing nucleoside triphosphate hydrolases"/>
    <property type="match status" value="2"/>
</dbReference>
<dbReference type="NCBIfam" id="NF007739">
    <property type="entry name" value="PRK10419.1"/>
    <property type="match status" value="2"/>
</dbReference>
<dbReference type="Proteomes" id="UP000646579">
    <property type="component" value="Unassembled WGS sequence"/>
</dbReference>
<keyword evidence="4" id="KW-1003">Cell membrane</keyword>
<evidence type="ECO:0000256" key="7">
    <source>
        <dbReference type="ARBA" id="ARBA00023136"/>
    </source>
</evidence>
<dbReference type="Gene3D" id="3.40.50.300">
    <property type="entry name" value="P-loop containing nucleotide triphosphate hydrolases"/>
    <property type="match status" value="2"/>
</dbReference>
<keyword evidence="6 9" id="KW-0067">ATP-binding</keyword>
<accession>A0A918S0W6</accession>
<dbReference type="InterPro" id="IPR027417">
    <property type="entry name" value="P-loop_NTPase"/>
</dbReference>
<keyword evidence="7" id="KW-0472">Membrane</keyword>
<dbReference type="GO" id="GO:0005886">
    <property type="term" value="C:plasma membrane"/>
    <property type="evidence" value="ECO:0007669"/>
    <property type="project" value="UniProtKB-SubCell"/>
</dbReference>
<dbReference type="PROSITE" id="PS50893">
    <property type="entry name" value="ABC_TRANSPORTER_2"/>
    <property type="match status" value="2"/>
</dbReference>
<dbReference type="PANTHER" id="PTHR43297">
    <property type="entry name" value="OLIGOPEPTIDE TRANSPORT ATP-BINDING PROTEIN APPD"/>
    <property type="match status" value="1"/>
</dbReference>
<reference evidence="9" key="1">
    <citation type="journal article" date="2014" name="Int. J. Syst. Evol. Microbiol.">
        <title>Complete genome sequence of Corynebacterium casei LMG S-19264T (=DSM 44701T), isolated from a smear-ripened cheese.</title>
        <authorList>
            <consortium name="US DOE Joint Genome Institute (JGI-PGF)"/>
            <person name="Walter F."/>
            <person name="Albersmeier A."/>
            <person name="Kalinowski J."/>
            <person name="Ruckert C."/>
        </authorList>
    </citation>
    <scope>NUCLEOTIDE SEQUENCE</scope>
    <source>
        <strain evidence="9">KCTC 32437</strain>
    </source>
</reference>
<dbReference type="NCBIfam" id="NF008453">
    <property type="entry name" value="PRK11308.1"/>
    <property type="match status" value="2"/>
</dbReference>
<evidence type="ECO:0000313" key="10">
    <source>
        <dbReference type="Proteomes" id="UP000646579"/>
    </source>
</evidence>
<evidence type="ECO:0000313" key="9">
    <source>
        <dbReference type="EMBL" id="GHA18413.1"/>
    </source>
</evidence>
<dbReference type="InterPro" id="IPR017871">
    <property type="entry name" value="ABC_transporter-like_CS"/>
</dbReference>
<dbReference type="PANTHER" id="PTHR43297:SF2">
    <property type="entry name" value="DIPEPTIDE TRANSPORT ATP-BINDING PROTEIN DPPD"/>
    <property type="match status" value="1"/>
</dbReference>
<dbReference type="GO" id="GO:0016887">
    <property type="term" value="F:ATP hydrolysis activity"/>
    <property type="evidence" value="ECO:0007669"/>
    <property type="project" value="InterPro"/>
</dbReference>